<dbReference type="InterPro" id="IPR003892">
    <property type="entry name" value="CUE"/>
</dbReference>
<feature type="region of interest" description="Disordered" evidence="1">
    <location>
        <begin position="124"/>
        <end position="153"/>
    </location>
</feature>
<dbReference type="AlphaFoldDB" id="A0A1Y2HJS2"/>
<sequence>MNPSSTSSTINELAAISSSVSASVSRWFSSTFSDPSPSPSPRPSPTSSTFTSPAFSTRSIVSDTSSAPSPSAFRPRAPNMAPCPPELYAMFPTIQVDLIQAVYLETGGDVDATVPRLLEMTDPDFAMRPRTPSPPPRARTQPQPQPARHRTTEQSRDFLAAHYAAFTPGVAMSGMMRSDMPTSSLGPITVQSLWDDAVNGDDNDDDEDRPFLPDIDIDITQMAAKTKTLLRDVATKLERFGSKVADEIEIALGDAPLAQAQTTTTSSRNSFALSLQDDDDASIVTLASMNPLHSGSRSSSPAPSPRVSHFAARAGAAPTGLTITTTRNLHGHRRTNSASSTASSIHSSAPPSPFVVSEAGDSDDDLDLDLDAAIVPVASSSVSRSPPRASASSPTGPARTGSWPIPAARRLGSASSVSAQRPSSPLAGSVLSTSPIPHVEEPTFKAKGKAKATVAAAEAPVLIEE</sequence>
<name>A0A1Y2HJS2_9FUNG</name>
<feature type="region of interest" description="Disordered" evidence="1">
    <location>
        <begin position="379"/>
        <end position="437"/>
    </location>
</feature>
<dbReference type="Proteomes" id="UP000193411">
    <property type="component" value="Unassembled WGS sequence"/>
</dbReference>
<feature type="domain" description="CUE" evidence="2">
    <location>
        <begin position="79"/>
        <end position="122"/>
    </location>
</feature>
<proteinExistence type="predicted"/>
<dbReference type="Gene3D" id="1.10.8.10">
    <property type="entry name" value="DNA helicase RuvA subunit, C-terminal domain"/>
    <property type="match status" value="1"/>
</dbReference>
<feature type="compositionally biased region" description="Low complexity" evidence="1">
    <location>
        <begin position="45"/>
        <end position="78"/>
    </location>
</feature>
<dbReference type="EMBL" id="MCFL01000025">
    <property type="protein sequence ID" value="ORZ34830.1"/>
    <property type="molecule type" value="Genomic_DNA"/>
</dbReference>
<feature type="compositionally biased region" description="Low complexity" evidence="1">
    <location>
        <begin position="379"/>
        <end position="394"/>
    </location>
</feature>
<feature type="compositionally biased region" description="Low complexity" evidence="1">
    <location>
        <begin position="413"/>
        <end position="425"/>
    </location>
</feature>
<protein>
    <recommendedName>
        <fullName evidence="2">CUE domain-containing protein</fullName>
    </recommendedName>
</protein>
<feature type="region of interest" description="Disordered" evidence="1">
    <location>
        <begin position="28"/>
        <end position="78"/>
    </location>
</feature>
<organism evidence="3 4">
    <name type="scientific">Catenaria anguillulae PL171</name>
    <dbReference type="NCBI Taxonomy" id="765915"/>
    <lineage>
        <taxon>Eukaryota</taxon>
        <taxon>Fungi</taxon>
        <taxon>Fungi incertae sedis</taxon>
        <taxon>Blastocladiomycota</taxon>
        <taxon>Blastocladiomycetes</taxon>
        <taxon>Blastocladiales</taxon>
        <taxon>Catenariaceae</taxon>
        <taxon>Catenaria</taxon>
    </lineage>
</organism>
<reference evidence="3 4" key="1">
    <citation type="submission" date="2016-07" db="EMBL/GenBank/DDBJ databases">
        <title>Pervasive Adenine N6-methylation of Active Genes in Fungi.</title>
        <authorList>
            <consortium name="DOE Joint Genome Institute"/>
            <person name="Mondo S.J."/>
            <person name="Dannebaum R.O."/>
            <person name="Kuo R.C."/>
            <person name="Labutti K."/>
            <person name="Haridas S."/>
            <person name="Kuo A."/>
            <person name="Salamov A."/>
            <person name="Ahrendt S.R."/>
            <person name="Lipzen A."/>
            <person name="Sullivan W."/>
            <person name="Andreopoulos W.B."/>
            <person name="Clum A."/>
            <person name="Lindquist E."/>
            <person name="Daum C."/>
            <person name="Ramamoorthy G.K."/>
            <person name="Gryganskyi A."/>
            <person name="Culley D."/>
            <person name="Magnuson J.K."/>
            <person name="James T.Y."/>
            <person name="O'Malley M.A."/>
            <person name="Stajich J.E."/>
            <person name="Spatafora J.W."/>
            <person name="Visel A."/>
            <person name="Grigoriev I.V."/>
        </authorList>
    </citation>
    <scope>NUCLEOTIDE SEQUENCE [LARGE SCALE GENOMIC DNA]</scope>
    <source>
        <strain evidence="3 4">PL171</strain>
    </source>
</reference>
<evidence type="ECO:0000313" key="3">
    <source>
        <dbReference type="EMBL" id="ORZ34830.1"/>
    </source>
</evidence>
<dbReference type="OrthoDB" id="9942608at2759"/>
<keyword evidence="4" id="KW-1185">Reference proteome</keyword>
<dbReference type="Pfam" id="PF02845">
    <property type="entry name" value="CUE"/>
    <property type="match status" value="1"/>
</dbReference>
<feature type="compositionally biased region" description="Low complexity" evidence="1">
    <location>
        <begin position="294"/>
        <end position="308"/>
    </location>
</feature>
<dbReference type="PROSITE" id="PS51140">
    <property type="entry name" value="CUE"/>
    <property type="match status" value="1"/>
</dbReference>
<dbReference type="SUPFAM" id="SSF46934">
    <property type="entry name" value="UBA-like"/>
    <property type="match status" value="1"/>
</dbReference>
<evidence type="ECO:0000313" key="4">
    <source>
        <dbReference type="Proteomes" id="UP000193411"/>
    </source>
</evidence>
<evidence type="ECO:0000256" key="1">
    <source>
        <dbReference type="SAM" id="MobiDB-lite"/>
    </source>
</evidence>
<accession>A0A1Y2HJS2</accession>
<feature type="region of interest" description="Disordered" evidence="1">
    <location>
        <begin position="292"/>
        <end position="366"/>
    </location>
</feature>
<dbReference type="CDD" id="cd14279">
    <property type="entry name" value="CUE"/>
    <property type="match status" value="1"/>
</dbReference>
<dbReference type="GO" id="GO:0043130">
    <property type="term" value="F:ubiquitin binding"/>
    <property type="evidence" value="ECO:0007669"/>
    <property type="project" value="InterPro"/>
</dbReference>
<evidence type="ECO:0000259" key="2">
    <source>
        <dbReference type="PROSITE" id="PS51140"/>
    </source>
</evidence>
<gene>
    <name evidence="3" type="ORF">BCR44DRAFT_43378</name>
</gene>
<comment type="caution">
    <text evidence="3">The sequence shown here is derived from an EMBL/GenBank/DDBJ whole genome shotgun (WGS) entry which is preliminary data.</text>
</comment>
<dbReference type="InterPro" id="IPR009060">
    <property type="entry name" value="UBA-like_sf"/>
</dbReference>
<feature type="compositionally biased region" description="Low complexity" evidence="1">
    <location>
        <begin position="337"/>
        <end position="349"/>
    </location>
</feature>